<comment type="caution">
    <text evidence="1">The sequence shown here is derived from an EMBL/GenBank/DDBJ whole genome shotgun (WGS) entry which is preliminary data.</text>
</comment>
<dbReference type="EMBL" id="BEZZ01039690">
    <property type="protein sequence ID" value="GCC40288.1"/>
    <property type="molecule type" value="Genomic_DNA"/>
</dbReference>
<protein>
    <submittedName>
        <fullName evidence="1">Uncharacterized protein</fullName>
    </submittedName>
</protein>
<proteinExistence type="predicted"/>
<evidence type="ECO:0000313" key="2">
    <source>
        <dbReference type="Proteomes" id="UP000287033"/>
    </source>
</evidence>
<evidence type="ECO:0000313" key="1">
    <source>
        <dbReference type="EMBL" id="GCC40288.1"/>
    </source>
</evidence>
<dbReference type="AlphaFoldDB" id="A0A401TCA7"/>
<gene>
    <name evidence="1" type="ORF">chiPu_0024444</name>
</gene>
<name>A0A401TCA7_CHIPU</name>
<reference evidence="1 2" key="1">
    <citation type="journal article" date="2018" name="Nat. Ecol. Evol.">
        <title>Shark genomes provide insights into elasmobranch evolution and the origin of vertebrates.</title>
        <authorList>
            <person name="Hara Y"/>
            <person name="Yamaguchi K"/>
            <person name="Onimaru K"/>
            <person name="Kadota M"/>
            <person name="Koyanagi M"/>
            <person name="Keeley SD"/>
            <person name="Tatsumi K"/>
            <person name="Tanaka K"/>
            <person name="Motone F"/>
            <person name="Kageyama Y"/>
            <person name="Nozu R"/>
            <person name="Adachi N"/>
            <person name="Nishimura O"/>
            <person name="Nakagawa R"/>
            <person name="Tanegashima C"/>
            <person name="Kiyatake I"/>
            <person name="Matsumoto R"/>
            <person name="Murakumo K"/>
            <person name="Nishida K"/>
            <person name="Terakita A"/>
            <person name="Kuratani S"/>
            <person name="Sato K"/>
            <person name="Hyodo S Kuraku.S."/>
        </authorList>
    </citation>
    <scope>NUCLEOTIDE SEQUENCE [LARGE SCALE GENOMIC DNA]</scope>
</reference>
<organism evidence="1 2">
    <name type="scientific">Chiloscyllium punctatum</name>
    <name type="common">Brownbanded bambooshark</name>
    <name type="synonym">Hemiscyllium punctatum</name>
    <dbReference type="NCBI Taxonomy" id="137246"/>
    <lineage>
        <taxon>Eukaryota</taxon>
        <taxon>Metazoa</taxon>
        <taxon>Chordata</taxon>
        <taxon>Craniata</taxon>
        <taxon>Vertebrata</taxon>
        <taxon>Chondrichthyes</taxon>
        <taxon>Elasmobranchii</taxon>
        <taxon>Galeomorphii</taxon>
        <taxon>Galeoidea</taxon>
        <taxon>Orectolobiformes</taxon>
        <taxon>Hemiscylliidae</taxon>
        <taxon>Chiloscyllium</taxon>
    </lineage>
</organism>
<sequence>GAVGIVETRSADGAVCVRERERGEVSAHPVMAEAARVSAGPEFYGLTELTEEEEVFLAIADGKEQGPGGGLLLSTTSPEAPSTRDMENQFLHLAIKKQVSYR</sequence>
<feature type="non-terminal residue" evidence="1">
    <location>
        <position position="1"/>
    </location>
</feature>
<keyword evidence="2" id="KW-1185">Reference proteome</keyword>
<dbReference type="Proteomes" id="UP000287033">
    <property type="component" value="Unassembled WGS sequence"/>
</dbReference>
<accession>A0A401TCA7</accession>